<accession>A0A1F5PZ00</accession>
<dbReference type="NCBIfam" id="TIGR00125">
    <property type="entry name" value="cyt_tran_rel"/>
    <property type="match status" value="1"/>
</dbReference>
<dbReference type="STRING" id="1817841.A3B10_03440"/>
<proteinExistence type="predicted"/>
<dbReference type="Gene3D" id="3.40.50.620">
    <property type="entry name" value="HUPs"/>
    <property type="match status" value="1"/>
</dbReference>
<dbReference type="InterPro" id="IPR014729">
    <property type="entry name" value="Rossmann-like_a/b/a_fold"/>
</dbReference>
<dbReference type="SUPFAM" id="SSF52374">
    <property type="entry name" value="Nucleotidylyl transferase"/>
    <property type="match status" value="1"/>
</dbReference>
<dbReference type="PANTHER" id="PTHR43793">
    <property type="entry name" value="FAD SYNTHASE"/>
    <property type="match status" value="1"/>
</dbReference>
<sequence>MVFGTFDLLHLGHLNFLMQAKELGDKLIVSVARDLNVFKVKGQRPINHEKLRLKNISLLPVVDKAVLGGLKDPWPHIIKVRPDIIALGYDQKIYVTKEKPKGAARELQLKLIEKGLKKTEVVRLKPFWPQVYKSRILRRELGSKP</sequence>
<feature type="domain" description="Cytidyltransferase-like" evidence="3">
    <location>
        <begin position="2"/>
        <end position="103"/>
    </location>
</feature>
<protein>
    <recommendedName>
        <fullName evidence="3">Cytidyltransferase-like domain-containing protein</fullName>
    </recommendedName>
</protein>
<dbReference type="PANTHER" id="PTHR43793:SF1">
    <property type="entry name" value="FAD SYNTHASE"/>
    <property type="match status" value="1"/>
</dbReference>
<reference evidence="4 5" key="1">
    <citation type="journal article" date="2016" name="Nat. Commun.">
        <title>Thousands of microbial genomes shed light on interconnected biogeochemical processes in an aquifer system.</title>
        <authorList>
            <person name="Anantharaman K."/>
            <person name="Brown C.T."/>
            <person name="Hug L.A."/>
            <person name="Sharon I."/>
            <person name="Castelle C.J."/>
            <person name="Probst A.J."/>
            <person name="Thomas B.C."/>
            <person name="Singh A."/>
            <person name="Wilkins M.J."/>
            <person name="Karaoz U."/>
            <person name="Brodie E.L."/>
            <person name="Williams K.H."/>
            <person name="Hubbard S.S."/>
            <person name="Banfield J.F."/>
        </authorList>
    </citation>
    <scope>NUCLEOTIDE SEQUENCE [LARGE SCALE GENOMIC DNA]</scope>
</reference>
<dbReference type="Pfam" id="PF01467">
    <property type="entry name" value="CTP_transf_like"/>
    <property type="match status" value="1"/>
</dbReference>
<name>A0A1F5PZ00_9BACT</name>
<dbReference type="InterPro" id="IPR050385">
    <property type="entry name" value="Archaeal_FAD_synthase"/>
</dbReference>
<dbReference type="EMBL" id="MFFB01000007">
    <property type="protein sequence ID" value="OGE94820.1"/>
    <property type="molecule type" value="Genomic_DNA"/>
</dbReference>
<gene>
    <name evidence="4" type="ORF">A3B10_03440</name>
</gene>
<dbReference type="GO" id="GO:0016779">
    <property type="term" value="F:nucleotidyltransferase activity"/>
    <property type="evidence" value="ECO:0007669"/>
    <property type="project" value="UniProtKB-KW"/>
</dbReference>
<evidence type="ECO:0000313" key="4">
    <source>
        <dbReference type="EMBL" id="OGE94820.1"/>
    </source>
</evidence>
<keyword evidence="2" id="KW-0548">Nucleotidyltransferase</keyword>
<evidence type="ECO:0000256" key="1">
    <source>
        <dbReference type="ARBA" id="ARBA00022679"/>
    </source>
</evidence>
<evidence type="ECO:0000256" key="2">
    <source>
        <dbReference type="ARBA" id="ARBA00022695"/>
    </source>
</evidence>
<organism evidence="4 5">
    <name type="scientific">Candidatus Doudnabacteria bacterium RIFCSPLOWO2_01_FULL_44_21</name>
    <dbReference type="NCBI Taxonomy" id="1817841"/>
    <lineage>
        <taxon>Bacteria</taxon>
        <taxon>Candidatus Doudnaibacteriota</taxon>
    </lineage>
</organism>
<keyword evidence="1" id="KW-0808">Transferase</keyword>
<evidence type="ECO:0000259" key="3">
    <source>
        <dbReference type="Pfam" id="PF01467"/>
    </source>
</evidence>
<evidence type="ECO:0000313" key="5">
    <source>
        <dbReference type="Proteomes" id="UP000177281"/>
    </source>
</evidence>
<dbReference type="Proteomes" id="UP000177281">
    <property type="component" value="Unassembled WGS sequence"/>
</dbReference>
<comment type="caution">
    <text evidence="4">The sequence shown here is derived from an EMBL/GenBank/DDBJ whole genome shotgun (WGS) entry which is preliminary data.</text>
</comment>
<dbReference type="AlphaFoldDB" id="A0A1F5PZ00"/>
<dbReference type="InterPro" id="IPR004821">
    <property type="entry name" value="Cyt_trans-like"/>
</dbReference>